<dbReference type="InterPro" id="IPR000873">
    <property type="entry name" value="AMP-dep_synth/lig_dom"/>
</dbReference>
<dbReference type="Gene3D" id="3.30.300.30">
    <property type="match status" value="1"/>
</dbReference>
<evidence type="ECO:0000259" key="3">
    <source>
        <dbReference type="Pfam" id="PF00501"/>
    </source>
</evidence>
<reference evidence="5 6" key="1">
    <citation type="submission" date="2020-03" db="EMBL/GenBank/DDBJ databases">
        <title>Screen low temperature-resistant strains for efficient degradation of petroleum hydrocarbons under the low temperature.</title>
        <authorList>
            <person name="Wang Y."/>
            <person name="Chen J."/>
        </authorList>
    </citation>
    <scope>NUCLEOTIDE SEQUENCE [LARGE SCALE GENOMIC DNA]</scope>
    <source>
        <strain evidence="5 6">KB1</strain>
        <plasmid evidence="5 6">plas1</plasmid>
    </source>
</reference>
<evidence type="ECO:0000256" key="1">
    <source>
        <dbReference type="ARBA" id="ARBA00006432"/>
    </source>
</evidence>
<keyword evidence="5" id="KW-0614">Plasmid</keyword>
<organism evidence="5 6">
    <name type="scientific">Rhodococcus erythropolis</name>
    <name type="common">Arthrobacter picolinophilus</name>
    <dbReference type="NCBI Taxonomy" id="1833"/>
    <lineage>
        <taxon>Bacteria</taxon>
        <taxon>Bacillati</taxon>
        <taxon>Actinomycetota</taxon>
        <taxon>Actinomycetes</taxon>
        <taxon>Mycobacteriales</taxon>
        <taxon>Nocardiaceae</taxon>
        <taxon>Rhodococcus</taxon>
        <taxon>Rhodococcus erythropolis group</taxon>
    </lineage>
</organism>
<accession>A0A6G9D3F2</accession>
<protein>
    <submittedName>
        <fullName evidence="5">Long-chain-fatty-acid--CoA ligase</fullName>
    </submittedName>
</protein>
<dbReference type="Pfam" id="PF00501">
    <property type="entry name" value="AMP-binding"/>
    <property type="match status" value="1"/>
</dbReference>
<evidence type="ECO:0000256" key="2">
    <source>
        <dbReference type="ARBA" id="ARBA00022598"/>
    </source>
</evidence>
<comment type="similarity">
    <text evidence="1">Belongs to the ATP-dependent AMP-binding enzyme family.</text>
</comment>
<proteinExistence type="inferred from homology"/>
<dbReference type="InterPro" id="IPR020845">
    <property type="entry name" value="AMP-binding_CS"/>
</dbReference>
<dbReference type="FunFam" id="3.30.300.30:FF:000008">
    <property type="entry name" value="2,3-dihydroxybenzoate-AMP ligase"/>
    <property type="match status" value="1"/>
</dbReference>
<dbReference type="PANTHER" id="PTHR43767">
    <property type="entry name" value="LONG-CHAIN-FATTY-ACID--COA LIGASE"/>
    <property type="match status" value="1"/>
</dbReference>
<gene>
    <name evidence="5" type="ORF">G9444_6570</name>
</gene>
<dbReference type="Pfam" id="PF13193">
    <property type="entry name" value="AMP-binding_C"/>
    <property type="match status" value="1"/>
</dbReference>
<name>A0A6G9D3F2_RHOER</name>
<dbReference type="Gene3D" id="3.40.50.12780">
    <property type="entry name" value="N-terminal domain of ligase-like"/>
    <property type="match status" value="1"/>
</dbReference>
<geneLocation type="plasmid" evidence="5 6">
    <name>plas1</name>
</geneLocation>
<dbReference type="SUPFAM" id="SSF56801">
    <property type="entry name" value="Acetyl-CoA synthetase-like"/>
    <property type="match status" value="1"/>
</dbReference>
<feature type="domain" description="AMP-dependent synthetase/ligase" evidence="3">
    <location>
        <begin position="21"/>
        <end position="398"/>
    </location>
</feature>
<dbReference type="InterPro" id="IPR042099">
    <property type="entry name" value="ANL_N_sf"/>
</dbReference>
<dbReference type="RefSeq" id="WP_011331541.1">
    <property type="nucleotide sequence ID" value="NZ_AP018735.1"/>
</dbReference>
<dbReference type="InterPro" id="IPR045851">
    <property type="entry name" value="AMP-bd_C_sf"/>
</dbReference>
<evidence type="ECO:0000259" key="4">
    <source>
        <dbReference type="Pfam" id="PF13193"/>
    </source>
</evidence>
<dbReference type="NCBIfam" id="NF004837">
    <property type="entry name" value="PRK06187.1"/>
    <property type="match status" value="1"/>
</dbReference>
<dbReference type="InterPro" id="IPR025110">
    <property type="entry name" value="AMP-bd_C"/>
</dbReference>
<keyword evidence="2 5" id="KW-0436">Ligase</keyword>
<dbReference type="InterPro" id="IPR050237">
    <property type="entry name" value="ATP-dep_AMP-bd_enzyme"/>
</dbReference>
<dbReference type="GO" id="GO:0016877">
    <property type="term" value="F:ligase activity, forming carbon-sulfur bonds"/>
    <property type="evidence" value="ECO:0007669"/>
    <property type="project" value="UniProtKB-ARBA"/>
</dbReference>
<evidence type="ECO:0000313" key="6">
    <source>
        <dbReference type="Proteomes" id="UP000502345"/>
    </source>
</evidence>
<dbReference type="PANTHER" id="PTHR43767:SF11">
    <property type="entry name" value="MEDIUM-CHAIN-FATTY-ACID--COA LIGASE"/>
    <property type="match status" value="1"/>
</dbReference>
<dbReference type="CDD" id="cd12119">
    <property type="entry name" value="ttLC_FACS_AlkK_like"/>
    <property type="match status" value="1"/>
</dbReference>
<dbReference type="EMBL" id="CP050125">
    <property type="protein sequence ID" value="QIP43813.1"/>
    <property type="molecule type" value="Genomic_DNA"/>
</dbReference>
<dbReference type="PROSITE" id="PS00455">
    <property type="entry name" value="AMP_BINDING"/>
    <property type="match status" value="1"/>
</dbReference>
<sequence>MKSTMQDVPLTVSSIVRHASRIHGERAVLTARGPGQISRVSYRELGERAAQLANALRAIGIRGDERVATLQWSNQEHLECYSAVPSMGAVLHTLNLRLPTEQLTWIANHADDRVVIVDGTVLPLLASALPSMTSVRTVLVTGTGDLAAVEGCGKDVLRYDDVVAAQPSSFDWPDVDERSAAAMCYTSGTTGHPKGVIYSHRSTWLHSQAACASNALGIGHDDTVLTIVPMFHANAWGLPYAAMMAGAQMLLPDRFLQAEPLVEMIEAARPTMAGAVPTIWTDVLHYLRDNPGHDVSSLKMVACGGSAVPRSLITAYDELGIRIVQAWGMTETSPLAAVALPRDTDSPERSLQVRGTQGRVVAGVEARIVDDSDAEQPWDGKSVGEIQIRGPWITGSYYQHDSAAVTPDGWLCTGDVGVISADAFITLTDRSKDVIKSGGEWISSVELENELAAHPAVRTATVIGVPDDKWQERPLAVVVLDTGRTVTARELSGFLRDRVAKWWLPERWAFVTEVPLTSTGKFDKKKLRRQYADGDFIVETLD</sequence>
<feature type="domain" description="AMP-binding enzyme C-terminal" evidence="4">
    <location>
        <begin position="446"/>
        <end position="521"/>
    </location>
</feature>
<dbReference type="OMA" id="FHAINKY"/>
<dbReference type="AlphaFoldDB" id="A0A6G9D3F2"/>
<evidence type="ECO:0000313" key="5">
    <source>
        <dbReference type="EMBL" id="QIP43813.1"/>
    </source>
</evidence>
<dbReference type="Proteomes" id="UP000502345">
    <property type="component" value="Plasmid plas1"/>
</dbReference>